<protein>
    <recommendedName>
        <fullName evidence="6">Fe2OG dioxygenase domain-containing protein</fullName>
    </recommendedName>
</protein>
<dbReference type="PANTHER" id="PTHR47991">
    <property type="entry name" value="OXOGLUTARATE/IRON-DEPENDENT DIOXYGENASE"/>
    <property type="match status" value="1"/>
</dbReference>
<dbReference type="Proteomes" id="UP001314170">
    <property type="component" value="Unassembled WGS sequence"/>
</dbReference>
<keyword evidence="3" id="KW-0847">Vitamin C</keyword>
<sequence>MGLESKKFEWTLPVPNVQELSNQQLETVPARFVRDDVCGVINTVPSDDCLPVPLIDMSKLANPEFQELELQKLHSACKDWGIFQLINHGMSDEILRNTSKEVLEFFQLPLTEKNRWKQKPGRFEGYGQILVASEEAKLDWNDMLLLTTHPIQNRELEFWPENPPKLREYLDKYSEDIKQVAINLTRFFAMGLAIEGQELCEAFQEGGFRVKMNYYPPCPQPEKVLGLKQHTDSSMFNLLLDCSITPGLQVLKDGHWYFVKPIDGAIVANLGLFAEMVSNGIYKAPLHRAVVNNSQTRISIVTACLPNSSFNVGPAKELTKAGTPPLYKTVTVDEFFSMFLQSKKLGVPVIDTLKISC</sequence>
<dbReference type="InterPro" id="IPR044861">
    <property type="entry name" value="IPNS-like_FE2OG_OXY"/>
</dbReference>
<reference evidence="7 8" key="1">
    <citation type="submission" date="2024-01" db="EMBL/GenBank/DDBJ databases">
        <authorList>
            <person name="Waweru B."/>
        </authorList>
    </citation>
    <scope>NUCLEOTIDE SEQUENCE [LARGE SCALE GENOMIC DNA]</scope>
</reference>
<dbReference type="Pfam" id="PF14226">
    <property type="entry name" value="DIOX_N"/>
    <property type="match status" value="1"/>
</dbReference>
<accession>A0AAV1RAS2</accession>
<dbReference type="InterPro" id="IPR005123">
    <property type="entry name" value="Oxoglu/Fe-dep_dioxygenase_dom"/>
</dbReference>
<dbReference type="AlphaFoldDB" id="A0AAV1RAS2"/>
<dbReference type="EMBL" id="CAWUPB010000913">
    <property type="protein sequence ID" value="CAK7331799.1"/>
    <property type="molecule type" value="Genomic_DNA"/>
</dbReference>
<feature type="domain" description="Fe2OG dioxygenase" evidence="6">
    <location>
        <begin position="206"/>
        <end position="306"/>
    </location>
</feature>
<proteinExistence type="inferred from homology"/>
<evidence type="ECO:0000256" key="1">
    <source>
        <dbReference type="ARBA" id="ARBA00008056"/>
    </source>
</evidence>
<name>A0AAV1RAS2_9ROSI</name>
<dbReference type="InterPro" id="IPR026992">
    <property type="entry name" value="DIOX_N"/>
</dbReference>
<dbReference type="GO" id="GO:0046872">
    <property type="term" value="F:metal ion binding"/>
    <property type="evidence" value="ECO:0007669"/>
    <property type="project" value="UniProtKB-KW"/>
</dbReference>
<comment type="caution">
    <text evidence="7">The sequence shown here is derived from an EMBL/GenBank/DDBJ whole genome shotgun (WGS) entry which is preliminary data.</text>
</comment>
<comment type="similarity">
    <text evidence="1 5">Belongs to the iron/ascorbate-dependent oxidoreductase family.</text>
</comment>
<keyword evidence="4 5" id="KW-0408">Iron</keyword>
<dbReference type="InterPro" id="IPR050295">
    <property type="entry name" value="Plant_2OG-oxidoreductases"/>
</dbReference>
<keyword evidence="5" id="KW-0560">Oxidoreductase</keyword>
<keyword evidence="8" id="KW-1185">Reference proteome</keyword>
<evidence type="ECO:0000256" key="3">
    <source>
        <dbReference type="ARBA" id="ARBA00022896"/>
    </source>
</evidence>
<dbReference type="InterPro" id="IPR027443">
    <property type="entry name" value="IPNS-like_sf"/>
</dbReference>
<evidence type="ECO:0000313" key="7">
    <source>
        <dbReference type="EMBL" id="CAK7331799.1"/>
    </source>
</evidence>
<dbReference type="Pfam" id="PF03171">
    <property type="entry name" value="2OG-FeII_Oxy"/>
    <property type="match status" value="1"/>
</dbReference>
<evidence type="ECO:0000256" key="2">
    <source>
        <dbReference type="ARBA" id="ARBA00022723"/>
    </source>
</evidence>
<evidence type="ECO:0000256" key="4">
    <source>
        <dbReference type="ARBA" id="ARBA00023004"/>
    </source>
</evidence>
<evidence type="ECO:0000313" key="8">
    <source>
        <dbReference type="Proteomes" id="UP001314170"/>
    </source>
</evidence>
<organism evidence="7 8">
    <name type="scientific">Dovyalis caffra</name>
    <dbReference type="NCBI Taxonomy" id="77055"/>
    <lineage>
        <taxon>Eukaryota</taxon>
        <taxon>Viridiplantae</taxon>
        <taxon>Streptophyta</taxon>
        <taxon>Embryophyta</taxon>
        <taxon>Tracheophyta</taxon>
        <taxon>Spermatophyta</taxon>
        <taxon>Magnoliopsida</taxon>
        <taxon>eudicotyledons</taxon>
        <taxon>Gunneridae</taxon>
        <taxon>Pentapetalae</taxon>
        <taxon>rosids</taxon>
        <taxon>fabids</taxon>
        <taxon>Malpighiales</taxon>
        <taxon>Salicaceae</taxon>
        <taxon>Flacourtieae</taxon>
        <taxon>Dovyalis</taxon>
    </lineage>
</organism>
<evidence type="ECO:0000256" key="5">
    <source>
        <dbReference type="RuleBase" id="RU003682"/>
    </source>
</evidence>
<dbReference type="GO" id="GO:0016491">
    <property type="term" value="F:oxidoreductase activity"/>
    <property type="evidence" value="ECO:0007669"/>
    <property type="project" value="UniProtKB-KW"/>
</dbReference>
<dbReference type="PROSITE" id="PS51471">
    <property type="entry name" value="FE2OG_OXY"/>
    <property type="match status" value="1"/>
</dbReference>
<dbReference type="SUPFAM" id="SSF51197">
    <property type="entry name" value="Clavaminate synthase-like"/>
    <property type="match status" value="1"/>
</dbReference>
<dbReference type="GO" id="GO:0031418">
    <property type="term" value="F:L-ascorbic acid binding"/>
    <property type="evidence" value="ECO:0007669"/>
    <property type="project" value="UniProtKB-KW"/>
</dbReference>
<evidence type="ECO:0000259" key="6">
    <source>
        <dbReference type="PROSITE" id="PS51471"/>
    </source>
</evidence>
<gene>
    <name evidence="7" type="ORF">DCAF_LOCUS8655</name>
</gene>
<dbReference type="Gene3D" id="2.60.120.330">
    <property type="entry name" value="B-lactam Antibiotic, Isopenicillin N Synthase, Chain"/>
    <property type="match status" value="1"/>
</dbReference>
<keyword evidence="2 5" id="KW-0479">Metal-binding</keyword>
<dbReference type="FunFam" id="2.60.120.330:FF:000079">
    <property type="entry name" value="Protein SRG1"/>
    <property type="match status" value="1"/>
</dbReference>